<feature type="region of interest" description="Disordered" evidence="1">
    <location>
        <begin position="1"/>
        <end position="27"/>
    </location>
</feature>
<dbReference type="EMBL" id="CAJOBR010084258">
    <property type="protein sequence ID" value="CAF5129804.1"/>
    <property type="molecule type" value="Genomic_DNA"/>
</dbReference>
<evidence type="ECO:0000313" key="3">
    <source>
        <dbReference type="EMBL" id="CAF5129804.1"/>
    </source>
</evidence>
<feature type="non-terminal residue" evidence="2">
    <location>
        <position position="1"/>
    </location>
</feature>
<comment type="caution">
    <text evidence="2">The sequence shown here is derived from an EMBL/GenBank/DDBJ whole genome shotgun (WGS) entry which is preliminary data.</text>
</comment>
<keyword evidence="4" id="KW-1185">Reference proteome</keyword>
<dbReference type="AlphaFoldDB" id="A0A821UFM6"/>
<name>A0A821UFM6_9BILA</name>
<evidence type="ECO:0000313" key="2">
    <source>
        <dbReference type="EMBL" id="CAF4888778.1"/>
    </source>
</evidence>
<dbReference type="Proteomes" id="UP000663873">
    <property type="component" value="Unassembled WGS sequence"/>
</dbReference>
<gene>
    <name evidence="3" type="ORF">QYT958_LOCUS46710</name>
    <name evidence="2" type="ORF">UJA718_LOCUS45014</name>
</gene>
<accession>A0A821UFM6</accession>
<feature type="compositionally biased region" description="Polar residues" evidence="1">
    <location>
        <begin position="18"/>
        <end position="27"/>
    </location>
</feature>
<dbReference type="EMBL" id="CAJOBP010072825">
    <property type="protein sequence ID" value="CAF4888778.1"/>
    <property type="molecule type" value="Genomic_DNA"/>
</dbReference>
<evidence type="ECO:0000256" key="1">
    <source>
        <dbReference type="SAM" id="MobiDB-lite"/>
    </source>
</evidence>
<protein>
    <submittedName>
        <fullName evidence="2">Uncharacterized protein</fullName>
    </submittedName>
</protein>
<reference evidence="2" key="1">
    <citation type="submission" date="2021-02" db="EMBL/GenBank/DDBJ databases">
        <authorList>
            <person name="Nowell W R."/>
        </authorList>
    </citation>
    <scope>NUCLEOTIDE SEQUENCE</scope>
</reference>
<dbReference type="Proteomes" id="UP000663848">
    <property type="component" value="Unassembled WGS sequence"/>
</dbReference>
<feature type="compositionally biased region" description="Basic and acidic residues" evidence="1">
    <location>
        <begin position="1"/>
        <end position="16"/>
    </location>
</feature>
<evidence type="ECO:0000313" key="4">
    <source>
        <dbReference type="Proteomes" id="UP000663873"/>
    </source>
</evidence>
<organism evidence="2 4">
    <name type="scientific">Rotaria socialis</name>
    <dbReference type="NCBI Taxonomy" id="392032"/>
    <lineage>
        <taxon>Eukaryota</taxon>
        <taxon>Metazoa</taxon>
        <taxon>Spiralia</taxon>
        <taxon>Gnathifera</taxon>
        <taxon>Rotifera</taxon>
        <taxon>Eurotatoria</taxon>
        <taxon>Bdelloidea</taxon>
        <taxon>Philodinida</taxon>
        <taxon>Philodinidae</taxon>
        <taxon>Rotaria</taxon>
    </lineage>
</organism>
<sequence>RSWEEAHHSNGRKDIESWWTNQLDTST</sequence>
<proteinExistence type="predicted"/>